<keyword evidence="7" id="KW-0067">ATP-binding</keyword>
<evidence type="ECO:0000259" key="10">
    <source>
        <dbReference type="Pfam" id="PF02875"/>
    </source>
</evidence>
<dbReference type="InterPro" id="IPR013221">
    <property type="entry name" value="Mur_ligase_cen"/>
</dbReference>
<evidence type="ECO:0000256" key="8">
    <source>
        <dbReference type="ARBA" id="ARBA00047833"/>
    </source>
</evidence>
<dbReference type="Gene3D" id="3.40.1190.10">
    <property type="entry name" value="Mur-like, catalytic domain"/>
    <property type="match status" value="1"/>
</dbReference>
<evidence type="ECO:0000256" key="1">
    <source>
        <dbReference type="ARBA" id="ARBA00004496"/>
    </source>
</evidence>
<dbReference type="GO" id="GO:0005737">
    <property type="term" value="C:cytoplasm"/>
    <property type="evidence" value="ECO:0007669"/>
    <property type="project" value="UniProtKB-SubCell"/>
</dbReference>
<name>A0A6J5YFI9_9ZZZZ</name>
<dbReference type="GO" id="GO:0005524">
    <property type="term" value="F:ATP binding"/>
    <property type="evidence" value="ECO:0007669"/>
    <property type="project" value="UniProtKB-KW"/>
</dbReference>
<proteinExistence type="inferred from homology"/>
<dbReference type="SUPFAM" id="SSF53244">
    <property type="entry name" value="MurD-like peptide ligases, peptide-binding domain"/>
    <property type="match status" value="1"/>
</dbReference>
<feature type="domain" description="Mur ligase N-terminal catalytic" evidence="9">
    <location>
        <begin position="12"/>
        <end position="110"/>
    </location>
</feature>
<feature type="domain" description="Mur ligase central" evidence="11">
    <location>
        <begin position="116"/>
        <end position="291"/>
    </location>
</feature>
<organism evidence="12">
    <name type="scientific">freshwater metagenome</name>
    <dbReference type="NCBI Taxonomy" id="449393"/>
    <lineage>
        <taxon>unclassified sequences</taxon>
        <taxon>metagenomes</taxon>
        <taxon>ecological metagenomes</taxon>
    </lineage>
</organism>
<evidence type="ECO:0000256" key="4">
    <source>
        <dbReference type="ARBA" id="ARBA00022490"/>
    </source>
</evidence>
<dbReference type="Pfam" id="PF02875">
    <property type="entry name" value="Mur_ligase_C"/>
    <property type="match status" value="1"/>
</dbReference>
<gene>
    <name evidence="12" type="ORF">UFOPK1392_00911</name>
    <name evidence="13" type="ORF">UFOPK3733_00424</name>
</gene>
<evidence type="ECO:0000256" key="5">
    <source>
        <dbReference type="ARBA" id="ARBA00022598"/>
    </source>
</evidence>
<keyword evidence="4" id="KW-0963">Cytoplasm</keyword>
<dbReference type="InterPro" id="IPR004101">
    <property type="entry name" value="Mur_ligase_C"/>
</dbReference>
<evidence type="ECO:0000259" key="11">
    <source>
        <dbReference type="Pfam" id="PF08245"/>
    </source>
</evidence>
<evidence type="ECO:0000256" key="6">
    <source>
        <dbReference type="ARBA" id="ARBA00022741"/>
    </source>
</evidence>
<dbReference type="Gene3D" id="3.40.50.720">
    <property type="entry name" value="NAD(P)-binding Rossmann-like Domain"/>
    <property type="match status" value="1"/>
</dbReference>
<dbReference type="PANTHER" id="PTHR43445:SF3">
    <property type="entry name" value="UDP-N-ACETYLMURAMATE--L-ALANINE LIGASE"/>
    <property type="match status" value="1"/>
</dbReference>
<comment type="catalytic activity">
    <reaction evidence="8">
        <text>UDP-N-acetyl-alpha-D-muramate + L-alanine + ATP = UDP-N-acetyl-alpha-D-muramoyl-L-alanine + ADP + phosphate + H(+)</text>
        <dbReference type="Rhea" id="RHEA:23372"/>
        <dbReference type="ChEBI" id="CHEBI:15378"/>
        <dbReference type="ChEBI" id="CHEBI:30616"/>
        <dbReference type="ChEBI" id="CHEBI:43474"/>
        <dbReference type="ChEBI" id="CHEBI:57972"/>
        <dbReference type="ChEBI" id="CHEBI:70757"/>
        <dbReference type="ChEBI" id="CHEBI:83898"/>
        <dbReference type="ChEBI" id="CHEBI:456216"/>
        <dbReference type="EC" id="6.3.2.8"/>
    </reaction>
</comment>
<evidence type="ECO:0000313" key="13">
    <source>
        <dbReference type="EMBL" id="CAB4926737.1"/>
    </source>
</evidence>
<dbReference type="AlphaFoldDB" id="A0A6J5YFI9"/>
<dbReference type="InterPro" id="IPR050061">
    <property type="entry name" value="MurCDEF_pg_biosynth"/>
</dbReference>
<dbReference type="SUPFAM" id="SSF51984">
    <property type="entry name" value="MurCD N-terminal domain"/>
    <property type="match status" value="1"/>
</dbReference>
<dbReference type="GO" id="GO:0008763">
    <property type="term" value="F:UDP-N-acetylmuramate-L-alanine ligase activity"/>
    <property type="evidence" value="ECO:0007669"/>
    <property type="project" value="UniProtKB-EC"/>
</dbReference>
<dbReference type="EMBL" id="CAEMXZ010000029">
    <property type="protein sequence ID" value="CAB4323161.1"/>
    <property type="molecule type" value="Genomic_DNA"/>
</dbReference>
<feature type="domain" description="Mur ligase C-terminal" evidence="10">
    <location>
        <begin position="313"/>
        <end position="444"/>
    </location>
</feature>
<dbReference type="PANTHER" id="PTHR43445">
    <property type="entry name" value="UDP-N-ACETYLMURAMATE--L-ALANINE LIGASE-RELATED"/>
    <property type="match status" value="1"/>
</dbReference>
<dbReference type="UniPathway" id="UPA00219"/>
<evidence type="ECO:0000256" key="3">
    <source>
        <dbReference type="ARBA" id="ARBA00012211"/>
    </source>
</evidence>
<sequence>MSEVPDLSVTRTIHIVGVAGVGMAPISGALAGMGHRVSGSDHLELAILEQVRAAGVHVEVGHRVSNIPADADVVAFSTAVPADNLELVEARRRGVPVVHRSELLAAMAATKPTIGVAGTHGKTTTSAMITHILRELDAHPSFVIGGELVDRGLGAAWDSGSWFVVEADESDGSGFAIACGAIVVTNIEPDHLEYHGSVENLHAAFAAFMASANGPCVVCADDDVAAGLGAEIHARSYGTTASADYRIVDPRSTRGSSTFGLVVDGVAVGEVQLPVPGIHNIRNATAALAVVNELGFDLGAALHALESFAGVSRRFQFRGEVNAITFVDDFAHLPTEIAAAVAAAHDGGWGRVVAVFQPHRYSRTQSLWREFGDAFVGADELILTDVYAAAEAPRAGVTGELIVEIVATTHPEQSVVYIPERGLLAQEVAARLRAGDLCLTIGAGDITGLADEIIECLTDRPGVL</sequence>
<dbReference type="NCBIfam" id="TIGR01082">
    <property type="entry name" value="murC"/>
    <property type="match status" value="1"/>
</dbReference>
<dbReference type="EC" id="6.3.2.8" evidence="3"/>
<dbReference type="Pfam" id="PF08245">
    <property type="entry name" value="Mur_ligase_M"/>
    <property type="match status" value="1"/>
</dbReference>
<dbReference type="GO" id="GO:0009252">
    <property type="term" value="P:peptidoglycan biosynthetic process"/>
    <property type="evidence" value="ECO:0007669"/>
    <property type="project" value="UniProtKB-UniPathway"/>
</dbReference>
<dbReference type="InterPro" id="IPR005758">
    <property type="entry name" value="UDP-N-AcMur_Ala_ligase_MurC"/>
</dbReference>
<dbReference type="Pfam" id="PF01225">
    <property type="entry name" value="Mur_ligase"/>
    <property type="match status" value="1"/>
</dbReference>
<keyword evidence="6" id="KW-0547">Nucleotide-binding</keyword>
<accession>A0A6J5YFI9</accession>
<evidence type="ECO:0000313" key="12">
    <source>
        <dbReference type="EMBL" id="CAB4323161.1"/>
    </source>
</evidence>
<evidence type="ECO:0000259" key="9">
    <source>
        <dbReference type="Pfam" id="PF01225"/>
    </source>
</evidence>
<comment type="pathway">
    <text evidence="2">Cell wall biogenesis; peptidoglycan biosynthesis.</text>
</comment>
<evidence type="ECO:0000256" key="7">
    <source>
        <dbReference type="ARBA" id="ARBA00022840"/>
    </source>
</evidence>
<evidence type="ECO:0000256" key="2">
    <source>
        <dbReference type="ARBA" id="ARBA00004752"/>
    </source>
</evidence>
<keyword evidence="5" id="KW-0436">Ligase</keyword>
<dbReference type="Gene3D" id="3.90.190.20">
    <property type="entry name" value="Mur ligase, C-terminal domain"/>
    <property type="match status" value="1"/>
</dbReference>
<dbReference type="InterPro" id="IPR036615">
    <property type="entry name" value="Mur_ligase_C_dom_sf"/>
</dbReference>
<protein>
    <recommendedName>
        <fullName evidence="3">UDP-N-acetylmuramate--L-alanine ligase</fullName>
        <ecNumber evidence="3">6.3.2.8</ecNumber>
    </recommendedName>
</protein>
<comment type="subcellular location">
    <subcellularLocation>
        <location evidence="1">Cytoplasm</location>
    </subcellularLocation>
</comment>
<reference evidence="12" key="1">
    <citation type="submission" date="2020-05" db="EMBL/GenBank/DDBJ databases">
        <authorList>
            <person name="Chiriac C."/>
            <person name="Salcher M."/>
            <person name="Ghai R."/>
            <person name="Kavagutti S V."/>
        </authorList>
    </citation>
    <scope>NUCLEOTIDE SEQUENCE</scope>
</reference>
<dbReference type="HAMAP" id="MF_00046">
    <property type="entry name" value="MurC"/>
    <property type="match status" value="1"/>
</dbReference>
<dbReference type="InterPro" id="IPR000713">
    <property type="entry name" value="Mur_ligase_N"/>
</dbReference>
<dbReference type="SUPFAM" id="SSF53623">
    <property type="entry name" value="MurD-like peptide ligases, catalytic domain"/>
    <property type="match status" value="1"/>
</dbReference>
<dbReference type="InterPro" id="IPR036565">
    <property type="entry name" value="Mur-like_cat_sf"/>
</dbReference>
<dbReference type="EMBL" id="CAFBNC010000012">
    <property type="protein sequence ID" value="CAB4926737.1"/>
    <property type="molecule type" value="Genomic_DNA"/>
</dbReference>